<reference evidence="2 3" key="1">
    <citation type="journal article" date="2022" name="bioRxiv">
        <title>Genomics of Preaxostyla Flagellates Illuminates Evolutionary Transitions and the Path Towards Mitochondrial Loss.</title>
        <authorList>
            <person name="Novak L.V.F."/>
            <person name="Treitli S.C."/>
            <person name="Pyrih J."/>
            <person name="Halakuc P."/>
            <person name="Pipaliya S.V."/>
            <person name="Vacek V."/>
            <person name="Brzon O."/>
            <person name="Soukal P."/>
            <person name="Eme L."/>
            <person name="Dacks J.B."/>
            <person name="Karnkowska A."/>
            <person name="Elias M."/>
            <person name="Hampl V."/>
        </authorList>
    </citation>
    <scope>NUCLEOTIDE SEQUENCE [LARGE SCALE GENOMIC DNA]</scope>
    <source>
        <strain evidence="2">NAU3</strain>
        <tissue evidence="2">Gut</tissue>
    </source>
</reference>
<keyword evidence="3" id="KW-1185">Reference proteome</keyword>
<proteinExistence type="predicted"/>
<feature type="region of interest" description="Disordered" evidence="1">
    <location>
        <begin position="329"/>
        <end position="379"/>
    </location>
</feature>
<feature type="compositionally biased region" description="Basic and acidic residues" evidence="1">
    <location>
        <begin position="339"/>
        <end position="349"/>
    </location>
</feature>
<feature type="compositionally biased region" description="Polar residues" evidence="1">
    <location>
        <begin position="141"/>
        <end position="152"/>
    </location>
</feature>
<feature type="compositionally biased region" description="Basic and acidic residues" evidence="1">
    <location>
        <begin position="130"/>
        <end position="140"/>
    </location>
</feature>
<protein>
    <submittedName>
        <fullName evidence="2">Uncharacterized protein</fullName>
    </submittedName>
</protein>
<accession>A0ABQ9YBH9</accession>
<dbReference type="Proteomes" id="UP001281761">
    <property type="component" value="Unassembled WGS sequence"/>
</dbReference>
<comment type="caution">
    <text evidence="2">The sequence shown here is derived from an EMBL/GenBank/DDBJ whole genome shotgun (WGS) entry which is preliminary data.</text>
</comment>
<feature type="region of interest" description="Disordered" evidence="1">
    <location>
        <begin position="130"/>
        <end position="154"/>
    </location>
</feature>
<gene>
    <name evidence="2" type="ORF">BLNAU_3890</name>
</gene>
<evidence type="ECO:0000313" key="3">
    <source>
        <dbReference type="Proteomes" id="UP001281761"/>
    </source>
</evidence>
<dbReference type="EMBL" id="JARBJD010000018">
    <property type="protein sequence ID" value="KAK2961122.1"/>
    <property type="molecule type" value="Genomic_DNA"/>
</dbReference>
<evidence type="ECO:0000313" key="2">
    <source>
        <dbReference type="EMBL" id="KAK2961122.1"/>
    </source>
</evidence>
<feature type="region of interest" description="Disordered" evidence="1">
    <location>
        <begin position="391"/>
        <end position="432"/>
    </location>
</feature>
<feature type="compositionally biased region" description="Basic and acidic residues" evidence="1">
    <location>
        <begin position="355"/>
        <end position="370"/>
    </location>
</feature>
<name>A0ABQ9YBH9_9EUKA</name>
<evidence type="ECO:0000256" key="1">
    <source>
        <dbReference type="SAM" id="MobiDB-lite"/>
    </source>
</evidence>
<sequence length="448" mass="52131">MDVINEDDQFDTHSTSSTYTDDDDVINIILGKPDVPFAESKTNDHFQQLPESNIQISPRVVLYDTPHSALVAGTLNLRPMAGQNIIRKTEADTLSPLHSRHGKPQSAFERLYAIHEEKMLNKLLSEDFKEASKKASDESMKSPQKPNPNGRNEQLYRSYASQLQKREEHRQKVIDAEKKEHHPLINDNSRQMADSLPVTPDRLGFHNKVTPKPFHVIHAENPPPPPPDDPELTFRPNIDDTFYLQTRPISPLKSNTRDFTATSTDMSRTELLYSRRGERSEAIKKAQKKWIDYEKRENGRISLAAKAENEQLCPGNSDMFTRTQMWEERRQQKLQQTRSEIRERERNARIGEVYRPSRKEDETRRRKAEQENADWMERTAGAESFVERLESARKRREKPLSYNKQRQYPPPPTRPMSPFSHNRENIKSLKKPVSKFRSFQSFVEEADS</sequence>
<organism evidence="2 3">
    <name type="scientific">Blattamonas nauphoetae</name>
    <dbReference type="NCBI Taxonomy" id="2049346"/>
    <lineage>
        <taxon>Eukaryota</taxon>
        <taxon>Metamonada</taxon>
        <taxon>Preaxostyla</taxon>
        <taxon>Oxymonadida</taxon>
        <taxon>Blattamonas</taxon>
    </lineage>
</organism>